<feature type="domain" description="TraG P-loop" evidence="1">
    <location>
        <begin position="449"/>
        <end position="753"/>
    </location>
</feature>
<sequence length="799" mass="92047">MIEKKNLFQRIQQAINNQRNDIRLLSTQESLPFDAFDANGVVSIGKDTYSKSLRFSDVGYQLSKDEDKTRIFSLYCSLLNWFDPAVRFQFSFINHAIGQQAPHNRSLDKGSEKLQQLRKEYFDFIDNQREKGNNGITRNKYLTFSIKDSSPENARRRLETIEQNVKRLLKRLGASTYSLNGVERLSVLNKLLNNGEKSYIDVERLPNSIFDKGLEKDYIAPRVLDFNNEKKTYFKLGKRFAATLYFNVTSSELADRVLVDFLELQKELAISIHIRSMDQHKAIRMMKMKSSDLDAIKIKEQQKAIQRGYDMDLMPADLDSNREVVTKLLKNLQSEDERYFYITFTLTVFDDTIEKLENTIYQLTSLAQNYNCEMLSLKNQQEKAFMSALPFGNNLNEGEFERGLNTTATAIFVPFTTQELYQETNDPVYYGLNALSNNLVQVSRKNLRAPNGLFLGTPGSGKTFSAKREMIDTFLSTQDEIIITDPEGEYGDFVRQLEGEEMILSLDSNVFINPLDINEEYGGQEENDPIRYKSDFITNMMNIIVGTKDGLTGKEKSLTDKAVRKAYKPYVASNGDPSTIPLLEDIYNAFKTFKEPEAKELADALELYVEGSLNVFNHRTTVNVTSRIVSFNIQHLGSNLKDLGMLILQDYVWNRVTKNRNKNVTTWYYMDEFHVLLADERTSGYSVDFWKRFRKYKGIPTGITQNVQDLLSSPKIETILGNSDFIYLLNQAWEDKLILQKKLNISDYQAEYITNSEEGEGLIVYDGEILPFKDKFPKNNSLYPVMTSKPEELAAYRNQ</sequence>
<protein>
    <submittedName>
        <fullName evidence="2">Conjugal transfer protein TraE</fullName>
    </submittedName>
</protein>
<dbReference type="RefSeq" id="WP_065813886.1">
    <property type="nucleotide sequence ID" value="NZ_AP018542.1"/>
</dbReference>
<dbReference type="SUPFAM" id="SSF52540">
    <property type="entry name" value="P-loop containing nucleoside triphosphate hydrolases"/>
    <property type="match status" value="1"/>
</dbReference>
<gene>
    <name evidence="2" type="primary">traE</name>
</gene>
<dbReference type="InterPro" id="IPR051162">
    <property type="entry name" value="T4SS_component"/>
</dbReference>
<reference evidence="2" key="1">
    <citation type="journal article" date="2015" name="J. Antimicrob. Chemother.">
        <title>A novel gene, optrA, that confers transferable resistance to oxazolidinones and phenicols and its presence in Enterococcus faecalis and Enterococcus faecium of human and animal origin.</title>
        <authorList>
            <person name="Wang Y."/>
            <person name="Lv Y."/>
            <person name="Cai J."/>
            <person name="Schwarz S."/>
            <person name="Cui L."/>
            <person name="Hu Z."/>
            <person name="Zhang R."/>
            <person name="Li J."/>
            <person name="Zhao Q."/>
            <person name="He T."/>
            <person name="Wang D."/>
            <person name="Wang Z."/>
            <person name="Shen Y."/>
            <person name="Li Y."/>
            <person name="Fessler A.T."/>
            <person name="Wu C."/>
            <person name="Yu H."/>
            <person name="Deng X."/>
            <person name="Xia X."/>
            <person name="Shen J."/>
        </authorList>
    </citation>
    <scope>NUCLEOTIDE SEQUENCE</scope>
    <source>
        <strain evidence="2">E394</strain>
        <plasmid evidence="2">pE394</plasmid>
    </source>
</reference>
<dbReference type="PANTHER" id="PTHR30121:SF6">
    <property type="entry name" value="SLR6007 PROTEIN"/>
    <property type="match status" value="1"/>
</dbReference>
<keyword evidence="2" id="KW-0614">Plasmid</keyword>
<geneLocation type="plasmid" evidence="2">
    <name>pE394</name>
</geneLocation>
<evidence type="ECO:0000259" key="1">
    <source>
        <dbReference type="Pfam" id="PF19044"/>
    </source>
</evidence>
<dbReference type="EMBL" id="KP399637">
    <property type="protein sequence ID" value="AKA86797.1"/>
    <property type="molecule type" value="Genomic_DNA"/>
</dbReference>
<dbReference type="CDD" id="cd01127">
    <property type="entry name" value="TrwB_TraG_TraD_VirD4"/>
    <property type="match status" value="1"/>
</dbReference>
<dbReference type="PANTHER" id="PTHR30121">
    <property type="entry name" value="UNCHARACTERIZED PROTEIN YJGR-RELATED"/>
    <property type="match status" value="1"/>
</dbReference>
<dbReference type="Gene3D" id="3.40.50.300">
    <property type="entry name" value="P-loop containing nucleotide triphosphate hydrolases"/>
    <property type="match status" value="1"/>
</dbReference>
<dbReference type="InterPro" id="IPR043964">
    <property type="entry name" value="P-loop_TraG"/>
</dbReference>
<dbReference type="InterPro" id="IPR027417">
    <property type="entry name" value="P-loop_NTPase"/>
</dbReference>
<name>A0A0E3H0W8_ENTFL</name>
<proteinExistence type="predicted"/>
<dbReference type="Pfam" id="PF19044">
    <property type="entry name" value="P-loop_TraG"/>
    <property type="match status" value="1"/>
</dbReference>
<evidence type="ECO:0000313" key="2">
    <source>
        <dbReference type="EMBL" id="AKA86797.1"/>
    </source>
</evidence>
<dbReference type="AlphaFoldDB" id="A0A0E3H0W8"/>
<organism evidence="2">
    <name type="scientific">Enterococcus faecalis</name>
    <name type="common">Streptococcus faecalis</name>
    <dbReference type="NCBI Taxonomy" id="1351"/>
    <lineage>
        <taxon>Bacteria</taxon>
        <taxon>Bacillati</taxon>
        <taxon>Bacillota</taxon>
        <taxon>Bacilli</taxon>
        <taxon>Lactobacillales</taxon>
        <taxon>Enterococcaceae</taxon>
        <taxon>Enterococcus</taxon>
    </lineage>
</organism>
<dbReference type="NCBIfam" id="NF045971">
    <property type="entry name" value="conju_CD1110"/>
    <property type="match status" value="1"/>
</dbReference>
<dbReference type="Gene3D" id="1.10.8.730">
    <property type="match status" value="1"/>
</dbReference>
<accession>A0A0E3H0W8</accession>